<comment type="caution">
    <text evidence="1">The sequence shown here is derived from an EMBL/GenBank/DDBJ whole genome shotgun (WGS) entry which is preliminary data.</text>
</comment>
<evidence type="ECO:0000313" key="2">
    <source>
        <dbReference type="Proteomes" id="UP001152531"/>
    </source>
</evidence>
<dbReference type="Proteomes" id="UP001152531">
    <property type="component" value="Unassembled WGS sequence"/>
</dbReference>
<dbReference type="EMBL" id="CALSDN010000025">
    <property type="protein sequence ID" value="CAH6723982.1"/>
    <property type="molecule type" value="Genomic_DNA"/>
</dbReference>
<keyword evidence="2" id="KW-1185">Reference proteome</keyword>
<gene>
    <name evidence="1" type="ORF">CLIB1444_25S00254</name>
</gene>
<sequence>MTLQDFDSPSIYELYNSAKKLLSLQNRVENRNLRKENSKAQKNHIKFNEGDYLDLLSPLDYEDKNPKKLPISLMDITPVSMNDYSPPNNISYKKKELSPVENSDISASFKNFKSSPGNKLKKTIKPKSNLTSSFQSPQYQSPAATTPTTPSSSRAFTPQSLPSNGINHMNMNMSMSMTNNVNMNSSKKIVECYNCHTVKTPLWRKDPDGNTLCNACGLFLKLHGTTRPLSLKTDVIKKRSSRRSINGKLSNSVPSSNDLSKMRFGSNHSTPNSNFDLDDNELINGGPRYKNVLILPKPSSTTTTTNINITGDNKSLPIPRTSTSIPNSPSSPMINEYNQSFKRKKSNLSRKPSVSSMSSFQYSNSRKNSSISIPTLNQRNSFNTPTASSSFRTMSFFDKPRDLGFRQFDSQPSPSIHSPSIQSVTTQSPEPFQSQSFDTKSQSSYPKPEFFNQETPSQDLDWLKFEI</sequence>
<evidence type="ECO:0000313" key="1">
    <source>
        <dbReference type="EMBL" id="CAH6723982.1"/>
    </source>
</evidence>
<name>A0ACA9YFV9_9ASCO</name>
<proteinExistence type="predicted"/>
<accession>A0ACA9YFV9</accession>
<organism evidence="1 2">
    <name type="scientific">[Candida] jaroonii</name>
    <dbReference type="NCBI Taxonomy" id="467808"/>
    <lineage>
        <taxon>Eukaryota</taxon>
        <taxon>Fungi</taxon>
        <taxon>Dikarya</taxon>
        <taxon>Ascomycota</taxon>
        <taxon>Saccharomycotina</taxon>
        <taxon>Pichiomycetes</taxon>
        <taxon>Debaryomycetaceae</taxon>
        <taxon>Yamadazyma</taxon>
    </lineage>
</organism>
<reference evidence="1" key="1">
    <citation type="submission" date="2022-06" db="EMBL/GenBank/DDBJ databases">
        <authorList>
            <person name="Legras J.-L."/>
            <person name="Devillers H."/>
            <person name="Grondin C."/>
        </authorList>
    </citation>
    <scope>NUCLEOTIDE SEQUENCE</scope>
    <source>
        <strain evidence="1">CLIB 1444</strain>
    </source>
</reference>
<protein>
    <submittedName>
        <fullName evidence="1">Uncharacterized protein</fullName>
    </submittedName>
</protein>